<sequence length="333" mass="34506">MSYSVGAVRQWDTGGVTTASLATSGRHDIAEKSREALSQGRQNLAAGWEGVAADAVLDAADAEHRHVAALAGHLDELTRTLEQARDALGPAVQVVRDRLSQAQTCGLVVVEDSISPAPGRDDITEAEVNGHAEAIEQALDVVASLDQLYGGRLDEIATRLHEVIPPEVDKGPIPGPDDPWPGVAVDAITSAMSNGHPRFADELDPLTRGRHVLNPAPDDYGRRASAGFRFVGRVAGPLGTGMTLYDGLNRYARGEVGAVEATVETGGALGGGAVSGTLIGASAGSYLGPYGALVGGGIGAAAGSPLGKKFGDLAYESVTQHHDLLLRQYHYAI</sequence>
<dbReference type="AlphaFoldDB" id="A0AAD0NN96"/>
<dbReference type="Proteomes" id="UP000244903">
    <property type="component" value="Chromosome"/>
</dbReference>
<gene>
    <name evidence="1" type="ORF">A6048_14180</name>
</gene>
<name>A0AAD0NN96_9ACTN</name>
<dbReference type="EMBL" id="CP015453">
    <property type="protein sequence ID" value="AWH96445.1"/>
    <property type="molecule type" value="Genomic_DNA"/>
</dbReference>
<dbReference type="InterPro" id="IPR036689">
    <property type="entry name" value="ESAT-6-like_sf"/>
</dbReference>
<reference evidence="1 2" key="1">
    <citation type="submission" date="2016-04" db="EMBL/GenBank/DDBJ databases">
        <title>Complete genome sequence of the haloalkaliphilic hydrocarbon-degrading bacterium Dietzia psychralcaliphila ILA-1T, isolated from a drain of a fish product-processing plant.</title>
        <authorList>
            <person name="Zhao J."/>
            <person name="Hu B."/>
            <person name="Geng S."/>
            <person name="Nie Y."/>
            <person name="Tang Y."/>
        </authorList>
    </citation>
    <scope>NUCLEOTIDE SEQUENCE [LARGE SCALE GENOMIC DNA]</scope>
    <source>
        <strain evidence="1 2">ILA-1</strain>
    </source>
</reference>
<keyword evidence="2" id="KW-1185">Reference proteome</keyword>
<proteinExistence type="predicted"/>
<protein>
    <submittedName>
        <fullName evidence="1">Uncharacterized protein</fullName>
    </submittedName>
</protein>
<dbReference type="SUPFAM" id="SSF140453">
    <property type="entry name" value="EsxAB dimer-like"/>
    <property type="match status" value="1"/>
</dbReference>
<accession>A0AAD0NN96</accession>
<evidence type="ECO:0000313" key="1">
    <source>
        <dbReference type="EMBL" id="AWH96445.1"/>
    </source>
</evidence>
<dbReference type="KEGG" id="dpc:A6048_14180"/>
<dbReference type="RefSeq" id="WP_107745704.1">
    <property type="nucleotide sequence ID" value="NZ_CP015453.1"/>
</dbReference>
<evidence type="ECO:0000313" key="2">
    <source>
        <dbReference type="Proteomes" id="UP000244903"/>
    </source>
</evidence>
<organism evidence="1 2">
    <name type="scientific">Dietzia psychralcaliphila</name>
    <dbReference type="NCBI Taxonomy" id="139021"/>
    <lineage>
        <taxon>Bacteria</taxon>
        <taxon>Bacillati</taxon>
        <taxon>Actinomycetota</taxon>
        <taxon>Actinomycetes</taxon>
        <taxon>Mycobacteriales</taxon>
        <taxon>Dietziaceae</taxon>
        <taxon>Dietzia</taxon>
    </lineage>
</organism>